<dbReference type="AlphaFoldDB" id="A0AAV8Y0Y8"/>
<reference evidence="3" key="1">
    <citation type="journal article" date="2023" name="Insect Mol. Biol.">
        <title>Genome sequencing provides insights into the evolution of gene families encoding plant cell wall-degrading enzymes in longhorned beetles.</title>
        <authorList>
            <person name="Shin N.R."/>
            <person name="Okamura Y."/>
            <person name="Kirsch R."/>
            <person name="Pauchet Y."/>
        </authorList>
    </citation>
    <scope>NUCLEOTIDE SEQUENCE</scope>
    <source>
        <strain evidence="3">AMC_N1</strain>
    </source>
</reference>
<comment type="caution">
    <text evidence="3">The sequence shown here is derived from an EMBL/GenBank/DDBJ whole genome shotgun (WGS) entry which is preliminary data.</text>
</comment>
<dbReference type="Pfam" id="PF03184">
    <property type="entry name" value="DDE_1"/>
    <property type="match status" value="1"/>
</dbReference>
<evidence type="ECO:0000313" key="4">
    <source>
        <dbReference type="Proteomes" id="UP001162162"/>
    </source>
</evidence>
<feature type="region of interest" description="Disordered" evidence="1">
    <location>
        <begin position="156"/>
        <end position="193"/>
    </location>
</feature>
<accession>A0AAV8Y0Y8</accession>
<dbReference type="PANTHER" id="PTHR47326">
    <property type="entry name" value="TRANSPOSABLE ELEMENT TC3 TRANSPOSASE-LIKE PROTEIN"/>
    <property type="match status" value="1"/>
</dbReference>
<dbReference type="Proteomes" id="UP001162162">
    <property type="component" value="Unassembled WGS sequence"/>
</dbReference>
<organism evidence="3 4">
    <name type="scientific">Aromia moschata</name>
    <dbReference type="NCBI Taxonomy" id="1265417"/>
    <lineage>
        <taxon>Eukaryota</taxon>
        <taxon>Metazoa</taxon>
        <taxon>Ecdysozoa</taxon>
        <taxon>Arthropoda</taxon>
        <taxon>Hexapoda</taxon>
        <taxon>Insecta</taxon>
        <taxon>Pterygota</taxon>
        <taxon>Neoptera</taxon>
        <taxon>Endopterygota</taxon>
        <taxon>Coleoptera</taxon>
        <taxon>Polyphaga</taxon>
        <taxon>Cucujiformia</taxon>
        <taxon>Chrysomeloidea</taxon>
        <taxon>Cerambycidae</taxon>
        <taxon>Cerambycinae</taxon>
        <taxon>Callichromatini</taxon>
        <taxon>Aromia</taxon>
    </lineage>
</organism>
<dbReference type="Gene3D" id="3.30.420.10">
    <property type="entry name" value="Ribonuclease H-like superfamily/Ribonuclease H"/>
    <property type="match status" value="1"/>
</dbReference>
<dbReference type="SUPFAM" id="SSF57903">
    <property type="entry name" value="FYVE/PHD zinc finger"/>
    <property type="match status" value="1"/>
</dbReference>
<dbReference type="PANTHER" id="PTHR47326:SF1">
    <property type="entry name" value="HTH PSQ-TYPE DOMAIN-CONTAINING PROTEIN"/>
    <property type="match status" value="1"/>
</dbReference>
<gene>
    <name evidence="3" type="ORF">NQ318_011743</name>
</gene>
<dbReference type="EMBL" id="JAPWTK010000250">
    <property type="protein sequence ID" value="KAJ8944486.1"/>
    <property type="molecule type" value="Genomic_DNA"/>
</dbReference>
<evidence type="ECO:0000259" key="2">
    <source>
        <dbReference type="Pfam" id="PF03184"/>
    </source>
</evidence>
<proteinExistence type="predicted"/>
<dbReference type="GO" id="GO:0003676">
    <property type="term" value="F:nucleic acid binding"/>
    <property type="evidence" value="ECO:0007669"/>
    <property type="project" value="InterPro"/>
</dbReference>
<keyword evidence="4" id="KW-1185">Reference proteome</keyword>
<name>A0AAV8Y0Y8_9CUCU</name>
<dbReference type="InterPro" id="IPR013083">
    <property type="entry name" value="Znf_RING/FYVE/PHD"/>
</dbReference>
<sequence length="305" mass="34990">MQAVQELLEDDPDRRVKFCDLLMTCIDQNQLSLEWIVFSDEATFTLNGHVNRQNWRYWAEENPHWMREARENFVTLLCLPPHTTHKLQPLDDGVMFPFNAYMGQALETWMNNHPGRTVTAFQISSIFREAYLKTGIFPFNPETFTDADFIATEVTDELIEEPSAPVTDNTETSREERQENPIPGPSSRPDTVLDSENRIAKSTGTVILTSTPYKKQLEKERMEIAELEGRKKAKAKARLIENKTVKALKIKNNILSGEGWIQCISCRRWAHDECAGVSDDEENYICTRRVLQITAAPAKQNLVLI</sequence>
<dbReference type="InterPro" id="IPR004875">
    <property type="entry name" value="DDE_SF_endonuclease_dom"/>
</dbReference>
<feature type="domain" description="DDE-1" evidence="2">
    <location>
        <begin position="65"/>
        <end position="113"/>
    </location>
</feature>
<evidence type="ECO:0000256" key="1">
    <source>
        <dbReference type="SAM" id="MobiDB-lite"/>
    </source>
</evidence>
<dbReference type="CDD" id="cd15517">
    <property type="entry name" value="PHD_TCF19_like"/>
    <property type="match status" value="1"/>
</dbReference>
<protein>
    <recommendedName>
        <fullName evidence="2">DDE-1 domain-containing protein</fullName>
    </recommendedName>
</protein>
<dbReference type="InterPro" id="IPR036397">
    <property type="entry name" value="RNaseH_sf"/>
</dbReference>
<evidence type="ECO:0000313" key="3">
    <source>
        <dbReference type="EMBL" id="KAJ8944486.1"/>
    </source>
</evidence>
<dbReference type="InterPro" id="IPR011011">
    <property type="entry name" value="Znf_FYVE_PHD"/>
</dbReference>
<dbReference type="Gene3D" id="3.30.40.10">
    <property type="entry name" value="Zinc/RING finger domain, C3HC4 (zinc finger)"/>
    <property type="match status" value="1"/>
</dbReference>